<accession>A0A4Q5LTX2</accession>
<keyword evidence="4 9" id="KW-0732">Signal</keyword>
<protein>
    <recommendedName>
        <fullName evidence="15">Peptidase M43 pregnancy-associated plasma-A domain-containing protein</fullName>
    </recommendedName>
</protein>
<dbReference type="SUPFAM" id="SSF55486">
    <property type="entry name" value="Metalloproteases ('zincins'), catalytic domain"/>
    <property type="match status" value="1"/>
</dbReference>
<dbReference type="PANTHER" id="PTHR47466:SF1">
    <property type="entry name" value="METALLOPROTEASE MEP1 (AFU_ORTHOLOGUE AFUA_1G07730)-RELATED"/>
    <property type="match status" value="1"/>
</dbReference>
<dbReference type="RefSeq" id="WP_130023832.1">
    <property type="nucleotide sequence ID" value="NZ_SEWF01000060.1"/>
</dbReference>
<evidence type="ECO:0000259" key="11">
    <source>
        <dbReference type="Pfam" id="PF19081"/>
    </source>
</evidence>
<evidence type="ECO:0000256" key="8">
    <source>
        <dbReference type="ARBA" id="ARBA00023157"/>
    </source>
</evidence>
<dbReference type="InterPro" id="IPR024079">
    <property type="entry name" value="MetalloPept_cat_dom_sf"/>
</dbReference>
<dbReference type="GO" id="GO:0006508">
    <property type="term" value="P:proteolysis"/>
    <property type="evidence" value="ECO:0007669"/>
    <property type="project" value="UniProtKB-KW"/>
</dbReference>
<keyword evidence="2" id="KW-0645">Protease</keyword>
<feature type="chain" id="PRO_5020838716" description="Peptidase M43 pregnancy-associated plasma-A domain-containing protein" evidence="9">
    <location>
        <begin position="23"/>
        <end position="613"/>
    </location>
</feature>
<feature type="domain" description="Ig-like" evidence="11">
    <location>
        <begin position="313"/>
        <end position="390"/>
    </location>
</feature>
<keyword evidence="8" id="KW-1015">Disulfide bond</keyword>
<dbReference type="InterPro" id="IPR008754">
    <property type="entry name" value="Peptidase_M43"/>
</dbReference>
<feature type="domain" description="GEVED" evidence="12">
    <location>
        <begin position="470"/>
        <end position="547"/>
    </location>
</feature>
<dbReference type="GO" id="GO:0046872">
    <property type="term" value="F:metal ion binding"/>
    <property type="evidence" value="ECO:0007669"/>
    <property type="project" value="UniProtKB-KW"/>
</dbReference>
<dbReference type="Pfam" id="PF19081">
    <property type="entry name" value="Ig_7"/>
    <property type="match status" value="1"/>
</dbReference>
<evidence type="ECO:0000256" key="7">
    <source>
        <dbReference type="ARBA" id="ARBA00023049"/>
    </source>
</evidence>
<dbReference type="Proteomes" id="UP000293162">
    <property type="component" value="Unassembled WGS sequence"/>
</dbReference>
<sequence>MKSCPLVVISLLLCLFTLPTFSQIQCGTDDIYKNNPALQQKVQEQIKRLQNAGNLVDPNTVFTIPVVFIIYHKGEAEGAGSNLSDATILQQLNALNDAFRARNGYAAHNDMKIEFALANCGDMNSIVRVDASEVPNYSDNGLNYNDLIMIFQLRTLHNWSDRDNYITIELVHKINGAGGFAGYLEGYTFIDARLFGIGIMAHELGHVLNLKHTFEGDNFGFQCPPNNDPENDGDMISDTPPHKRGQNCYNTPPMSINPCDSLTYGDIFENFLSYSEYCWRKFTPKQIERARNSVAQFKPNWFNSPYLSAQTAAPAAVSNLRCGTGTVALTASGCLGTYSWYSQSTGGEALATGESFTTPPIETTTTYYVDCQVATCQPSVRVAVQAIVTPVNECYCESYAMYLGDEEIYNFSFTTINTSSNCNTTGGPGSVRSAYSNYTFDTPAIAYTGKSYPFSVQIGSCGGSYSNATKIYIDFNHDKDFNDAGEEVYVSPGTTQGAHVESDTITIPADALAGITRIRIVTAEASPSSITPCGAYGFGETEDYALNIIACPDNLSYETINQGMGTYEAAISISSKANVSTPVTYLAGQYIVLLPGFSAGPNEVFTSTIGGCY</sequence>
<comment type="caution">
    <text evidence="13">The sequence shown here is derived from an EMBL/GenBank/DDBJ whole genome shotgun (WGS) entry which is preliminary data.</text>
</comment>
<dbReference type="AlphaFoldDB" id="A0A4Q5LTX2"/>
<dbReference type="NCBIfam" id="NF045639">
    <property type="entry name" value="GCX_COOH"/>
    <property type="match status" value="1"/>
</dbReference>
<evidence type="ECO:0000256" key="3">
    <source>
        <dbReference type="ARBA" id="ARBA00022723"/>
    </source>
</evidence>
<keyword evidence="3" id="KW-0479">Metal-binding</keyword>
<evidence type="ECO:0000313" key="14">
    <source>
        <dbReference type="Proteomes" id="UP000293162"/>
    </source>
</evidence>
<evidence type="ECO:0008006" key="15">
    <source>
        <dbReference type="Google" id="ProtNLM"/>
    </source>
</evidence>
<reference evidence="13 14" key="1">
    <citation type="submission" date="2019-02" db="EMBL/GenBank/DDBJ databases">
        <title>Bacterial novel species Emticicia sp. 17J42-9 isolated from soil.</title>
        <authorList>
            <person name="Jung H.-Y."/>
        </authorList>
    </citation>
    <scope>NUCLEOTIDE SEQUENCE [LARGE SCALE GENOMIC DNA]</scope>
    <source>
        <strain evidence="13 14">17J42-9</strain>
    </source>
</reference>
<evidence type="ECO:0000256" key="6">
    <source>
        <dbReference type="ARBA" id="ARBA00022833"/>
    </source>
</evidence>
<proteinExistence type="inferred from homology"/>
<dbReference type="InterPro" id="IPR044023">
    <property type="entry name" value="Ig_7"/>
</dbReference>
<evidence type="ECO:0000256" key="1">
    <source>
        <dbReference type="ARBA" id="ARBA00008721"/>
    </source>
</evidence>
<dbReference type="Pfam" id="PF20009">
    <property type="entry name" value="GEVED"/>
    <property type="match status" value="1"/>
</dbReference>
<dbReference type="PANTHER" id="PTHR47466">
    <property type="match status" value="1"/>
</dbReference>
<keyword evidence="7" id="KW-0482">Metalloprotease</keyword>
<keyword evidence="14" id="KW-1185">Reference proteome</keyword>
<evidence type="ECO:0000256" key="4">
    <source>
        <dbReference type="ARBA" id="ARBA00022729"/>
    </source>
</evidence>
<dbReference type="EMBL" id="SEWF01000060">
    <property type="protein sequence ID" value="RYU93022.1"/>
    <property type="molecule type" value="Genomic_DNA"/>
</dbReference>
<evidence type="ECO:0000256" key="5">
    <source>
        <dbReference type="ARBA" id="ARBA00022801"/>
    </source>
</evidence>
<feature type="domain" description="Peptidase M43 pregnancy-associated plasma-A" evidence="10">
    <location>
        <begin position="200"/>
        <end position="294"/>
    </location>
</feature>
<evidence type="ECO:0000256" key="2">
    <source>
        <dbReference type="ARBA" id="ARBA00022670"/>
    </source>
</evidence>
<keyword evidence="6" id="KW-0862">Zinc</keyword>
<dbReference type="InterPro" id="IPR055015">
    <property type="entry name" value="GCX_COOH"/>
</dbReference>
<name>A0A4Q5LTX2_9BACT</name>
<organism evidence="13 14">
    <name type="scientific">Emticicia agri</name>
    <dbReference type="NCBI Taxonomy" id="2492393"/>
    <lineage>
        <taxon>Bacteria</taxon>
        <taxon>Pseudomonadati</taxon>
        <taxon>Bacteroidota</taxon>
        <taxon>Cytophagia</taxon>
        <taxon>Cytophagales</taxon>
        <taxon>Leadbetterellaceae</taxon>
        <taxon>Emticicia</taxon>
    </lineage>
</organism>
<comment type="similarity">
    <text evidence="1">Belongs to the peptidase M43B family.</text>
</comment>
<keyword evidence="5" id="KW-0378">Hydrolase</keyword>
<feature type="signal peptide" evidence="9">
    <location>
        <begin position="1"/>
        <end position="22"/>
    </location>
</feature>
<evidence type="ECO:0000256" key="9">
    <source>
        <dbReference type="SAM" id="SignalP"/>
    </source>
</evidence>
<dbReference type="InterPro" id="IPR045474">
    <property type="entry name" value="GEVED"/>
</dbReference>
<dbReference type="OrthoDB" id="6385856at2"/>
<evidence type="ECO:0000259" key="10">
    <source>
        <dbReference type="Pfam" id="PF05572"/>
    </source>
</evidence>
<gene>
    <name evidence="13" type="ORF">EWM59_24215</name>
</gene>
<dbReference type="Pfam" id="PF05572">
    <property type="entry name" value="Peptidase_M43"/>
    <property type="match status" value="1"/>
</dbReference>
<dbReference type="Gene3D" id="3.40.390.10">
    <property type="entry name" value="Collagenase (Catalytic Domain)"/>
    <property type="match status" value="1"/>
</dbReference>
<dbReference type="GO" id="GO:0008237">
    <property type="term" value="F:metallopeptidase activity"/>
    <property type="evidence" value="ECO:0007669"/>
    <property type="project" value="UniProtKB-KW"/>
</dbReference>
<evidence type="ECO:0000259" key="12">
    <source>
        <dbReference type="Pfam" id="PF20009"/>
    </source>
</evidence>
<evidence type="ECO:0000313" key="13">
    <source>
        <dbReference type="EMBL" id="RYU93022.1"/>
    </source>
</evidence>